<dbReference type="RefSeq" id="WP_132608067.1">
    <property type="nucleotide sequence ID" value="NZ_SMKQ01000001.1"/>
</dbReference>
<proteinExistence type="predicted"/>
<dbReference type="GO" id="GO:0005524">
    <property type="term" value="F:ATP binding"/>
    <property type="evidence" value="ECO:0007669"/>
    <property type="project" value="UniProtKB-UniRule"/>
</dbReference>
<name>A0A4R4ZIC2_9ACTN</name>
<sequence length="386" mass="42509">MLDCTVPALVLRLDSNMFHHGTLGAIRSLGRAGVEVHGLVPHGGEPAARSRYLARVHTWPRDLDVVGALREVAGRIGRRAVLLALDDAGAIAVAEHAAELRPYYLLPEQEPGLPRTLADKRLLAELCAGLGIAQPETRLITGERDATAAVADFGLPLVAKWAQPWLLPPGLGLRNTTLVGHPRQVVRLLRHVRGRDLLFQRYVRGGPDCDWFFHGYFDEHAQSLYDGAGRKERAYPKGAGLTTYGRWLRNPEVERTAHELAAKVGYRGVLDIDFRYDAAEDVYYLLDCNPRLGAQFRLFTDGGGLDLVRAAHLHLTGRWTPRGPAAHGRTYAVENYDLFTGGPKALRALATADELAWLAADDPHPFAAMAGQTTKRVLARLTRSRK</sequence>
<protein>
    <submittedName>
        <fullName evidence="3">ATP-grasp domain-containing protein</fullName>
    </submittedName>
</protein>
<dbReference type="GO" id="GO:0046872">
    <property type="term" value="F:metal ion binding"/>
    <property type="evidence" value="ECO:0007669"/>
    <property type="project" value="InterPro"/>
</dbReference>
<dbReference type="EMBL" id="SMKQ01000001">
    <property type="protein sequence ID" value="TDD57269.1"/>
    <property type="molecule type" value="Genomic_DNA"/>
</dbReference>
<dbReference type="InterPro" id="IPR011761">
    <property type="entry name" value="ATP-grasp"/>
</dbReference>
<dbReference type="PROSITE" id="PS50975">
    <property type="entry name" value="ATP_GRASP"/>
    <property type="match status" value="1"/>
</dbReference>
<dbReference type="OrthoDB" id="5483448at2"/>
<keyword evidence="1" id="KW-0547">Nucleotide-binding</keyword>
<keyword evidence="4" id="KW-1185">Reference proteome</keyword>
<comment type="caution">
    <text evidence="3">The sequence shown here is derived from an EMBL/GenBank/DDBJ whole genome shotgun (WGS) entry which is preliminary data.</text>
</comment>
<accession>A0A4R4ZIC2</accession>
<feature type="domain" description="ATP-grasp" evidence="2">
    <location>
        <begin position="124"/>
        <end position="316"/>
    </location>
</feature>
<organism evidence="3 4">
    <name type="scientific">Nonomuraea terrae</name>
    <dbReference type="NCBI Taxonomy" id="2530383"/>
    <lineage>
        <taxon>Bacteria</taxon>
        <taxon>Bacillati</taxon>
        <taxon>Actinomycetota</taxon>
        <taxon>Actinomycetes</taxon>
        <taxon>Streptosporangiales</taxon>
        <taxon>Streptosporangiaceae</taxon>
        <taxon>Nonomuraea</taxon>
    </lineage>
</organism>
<gene>
    <name evidence="3" type="ORF">E1286_00695</name>
</gene>
<keyword evidence="1" id="KW-0067">ATP-binding</keyword>
<dbReference type="AlphaFoldDB" id="A0A4R4ZIC2"/>
<evidence type="ECO:0000313" key="3">
    <source>
        <dbReference type="EMBL" id="TDD57269.1"/>
    </source>
</evidence>
<reference evidence="3 4" key="1">
    <citation type="submission" date="2019-03" db="EMBL/GenBank/DDBJ databases">
        <title>Draft genome sequences of novel Actinobacteria.</title>
        <authorList>
            <person name="Sahin N."/>
            <person name="Ay H."/>
            <person name="Saygin H."/>
        </authorList>
    </citation>
    <scope>NUCLEOTIDE SEQUENCE [LARGE SCALE GENOMIC DNA]</scope>
    <source>
        <strain evidence="3 4">CH32</strain>
    </source>
</reference>
<evidence type="ECO:0000259" key="2">
    <source>
        <dbReference type="PROSITE" id="PS50975"/>
    </source>
</evidence>
<evidence type="ECO:0000256" key="1">
    <source>
        <dbReference type="PROSITE-ProRule" id="PRU00409"/>
    </source>
</evidence>
<dbReference type="SUPFAM" id="SSF56059">
    <property type="entry name" value="Glutathione synthetase ATP-binding domain-like"/>
    <property type="match status" value="1"/>
</dbReference>
<dbReference type="Proteomes" id="UP000295302">
    <property type="component" value="Unassembled WGS sequence"/>
</dbReference>
<evidence type="ECO:0000313" key="4">
    <source>
        <dbReference type="Proteomes" id="UP000295302"/>
    </source>
</evidence>
<dbReference type="Gene3D" id="3.30.470.20">
    <property type="entry name" value="ATP-grasp fold, B domain"/>
    <property type="match status" value="1"/>
</dbReference>